<organism evidence="1 2">
    <name type="scientific">Mesorhizobium shangrilense</name>
    <dbReference type="NCBI Taxonomy" id="460060"/>
    <lineage>
        <taxon>Bacteria</taxon>
        <taxon>Pseudomonadati</taxon>
        <taxon>Pseudomonadota</taxon>
        <taxon>Alphaproteobacteria</taxon>
        <taxon>Hyphomicrobiales</taxon>
        <taxon>Phyllobacteriaceae</taxon>
        <taxon>Mesorhizobium</taxon>
    </lineage>
</organism>
<comment type="caution">
    <text evidence="1">The sequence shown here is derived from an EMBL/GenBank/DDBJ whole genome shotgun (WGS) entry which is preliminary data.</text>
</comment>
<protein>
    <submittedName>
        <fullName evidence="1">N-formylglutamate amidohydrolase</fullName>
    </submittedName>
</protein>
<name>A0ABV2DS56_9HYPH</name>
<gene>
    <name evidence="1" type="ORF">ABVQ20_38650</name>
</gene>
<accession>A0ABV2DS56</accession>
<proteinExistence type="predicted"/>
<dbReference type="PIRSF" id="PIRSF029730">
    <property type="entry name" value="UCP029730"/>
    <property type="match status" value="1"/>
</dbReference>
<dbReference type="Gene3D" id="3.40.630.40">
    <property type="entry name" value="Zn-dependent exopeptidases"/>
    <property type="match status" value="1"/>
</dbReference>
<dbReference type="Proteomes" id="UP001548832">
    <property type="component" value="Unassembled WGS sequence"/>
</dbReference>
<dbReference type="InterPro" id="IPR011227">
    <property type="entry name" value="UCP029730"/>
</dbReference>
<reference evidence="1 2" key="1">
    <citation type="submission" date="2024-06" db="EMBL/GenBank/DDBJ databases">
        <authorList>
            <person name="Kim D.-U."/>
        </authorList>
    </citation>
    <scope>NUCLEOTIDE SEQUENCE [LARGE SCALE GENOMIC DNA]</scope>
    <source>
        <strain evidence="1 2">KACC15460</strain>
    </source>
</reference>
<evidence type="ECO:0000313" key="2">
    <source>
        <dbReference type="Proteomes" id="UP001548832"/>
    </source>
</evidence>
<evidence type="ECO:0000313" key="1">
    <source>
        <dbReference type="EMBL" id="MET2832845.1"/>
    </source>
</evidence>
<dbReference type="EMBL" id="JBEWSZ010000014">
    <property type="protein sequence ID" value="MET2832845.1"/>
    <property type="molecule type" value="Genomic_DNA"/>
</dbReference>
<dbReference type="SUPFAM" id="SSF53187">
    <property type="entry name" value="Zn-dependent exopeptidases"/>
    <property type="match status" value="1"/>
</dbReference>
<keyword evidence="2" id="KW-1185">Reference proteome</keyword>
<dbReference type="InterPro" id="IPR007709">
    <property type="entry name" value="N-FG_amidohydro"/>
</dbReference>
<dbReference type="Pfam" id="PF05013">
    <property type="entry name" value="FGase"/>
    <property type="match status" value="1"/>
</dbReference>
<dbReference type="RefSeq" id="WP_354465053.1">
    <property type="nucleotide sequence ID" value="NZ_JBEWSZ010000014.1"/>
</dbReference>
<sequence>MLSCKDDTPFAVFNAHGEGDVLLVCEHAAATIPSVFGDLGLQQDAPLSHIAWDPGALVLSMRLARMFDATLCYQRYSRLLYDCNRPPESPAAIRDKSETYNIPGNGNLSEQERSQRVKTFYRPFQKGLSGLLDARKRSGRQTVLATVHSFTPVYFGKPRDVEVGILHDVDTRFADAMLAQTEGLNCSYVTRRNEPYGPEDGVTHTLIEHGVQNGLLNVMIEVRNDLLRTQEEIDVMAAYLGGLISNALSPDSEWPEKTIQTGGRS</sequence>